<evidence type="ECO:0000256" key="7">
    <source>
        <dbReference type="ARBA" id="ARBA00023139"/>
    </source>
</evidence>
<feature type="transmembrane region" description="Helical" evidence="11">
    <location>
        <begin position="119"/>
        <end position="136"/>
    </location>
</feature>
<keyword evidence="3 11" id="KW-0808">Transferase</keyword>
<comment type="similarity">
    <text evidence="2 11">Belongs to the DHHC palmitoyltransferase family.</text>
</comment>
<evidence type="ECO:0000256" key="10">
    <source>
        <dbReference type="ARBA" id="ARBA00048048"/>
    </source>
</evidence>
<dbReference type="InterPro" id="IPR001594">
    <property type="entry name" value="Palmitoyltrfase_DHHC"/>
</dbReference>
<comment type="domain">
    <text evidence="11">The DHHC domain is required for palmitoyltransferase activity.</text>
</comment>
<evidence type="ECO:0000256" key="1">
    <source>
        <dbReference type="ARBA" id="ARBA00004127"/>
    </source>
</evidence>
<feature type="transmembrane region" description="Helical" evidence="11">
    <location>
        <begin position="177"/>
        <end position="196"/>
    </location>
</feature>
<protein>
    <recommendedName>
        <fullName evidence="11">S-acyltransferase</fullName>
        <ecNumber evidence="11">2.3.1.225</ecNumber>
    </recommendedName>
    <alternativeName>
        <fullName evidence="11">Palmitoyltransferase</fullName>
    </alternativeName>
</protein>
<evidence type="ECO:0000256" key="8">
    <source>
        <dbReference type="ARBA" id="ARBA00023288"/>
    </source>
</evidence>
<evidence type="ECO:0000256" key="12">
    <source>
        <dbReference type="SAM" id="MobiDB-lite"/>
    </source>
</evidence>
<keyword evidence="5 11" id="KW-1133">Transmembrane helix</keyword>
<comment type="subcellular location">
    <subcellularLocation>
        <location evidence="1">Endomembrane system</location>
        <topology evidence="1">Multi-pass membrane protein</topology>
    </subcellularLocation>
</comment>
<feature type="transmembrane region" description="Helical" evidence="11">
    <location>
        <begin position="354"/>
        <end position="377"/>
    </location>
</feature>
<dbReference type="PANTHER" id="PTHR22883:SF43">
    <property type="entry name" value="PALMITOYLTRANSFERASE APP"/>
    <property type="match status" value="1"/>
</dbReference>
<evidence type="ECO:0000256" key="11">
    <source>
        <dbReference type="RuleBase" id="RU079119"/>
    </source>
</evidence>
<feature type="domain" description="Palmitoyltransferase DHHC" evidence="13">
    <location>
        <begin position="308"/>
        <end position="453"/>
    </location>
</feature>
<feature type="region of interest" description="Disordered" evidence="12">
    <location>
        <begin position="543"/>
        <end position="567"/>
    </location>
</feature>
<name>A0A7S3QVV4_DUNTE</name>
<feature type="region of interest" description="Disordered" evidence="12">
    <location>
        <begin position="234"/>
        <end position="279"/>
    </location>
</feature>
<dbReference type="GO" id="GO:0006612">
    <property type="term" value="P:protein targeting to membrane"/>
    <property type="evidence" value="ECO:0007669"/>
    <property type="project" value="TreeGrafter"/>
</dbReference>
<feature type="transmembrane region" description="Helical" evidence="11">
    <location>
        <begin position="416"/>
        <end position="434"/>
    </location>
</feature>
<proteinExistence type="inferred from homology"/>
<keyword evidence="9 11" id="KW-0012">Acyltransferase</keyword>
<evidence type="ECO:0000256" key="2">
    <source>
        <dbReference type="ARBA" id="ARBA00008574"/>
    </source>
</evidence>
<keyword evidence="8" id="KW-0449">Lipoprotein</keyword>
<evidence type="ECO:0000256" key="4">
    <source>
        <dbReference type="ARBA" id="ARBA00022692"/>
    </source>
</evidence>
<dbReference type="PANTHER" id="PTHR22883">
    <property type="entry name" value="ZINC FINGER DHHC DOMAIN CONTAINING PROTEIN"/>
    <property type="match status" value="1"/>
</dbReference>
<dbReference type="GO" id="GO:0005783">
    <property type="term" value="C:endoplasmic reticulum"/>
    <property type="evidence" value="ECO:0007669"/>
    <property type="project" value="TreeGrafter"/>
</dbReference>
<feature type="transmembrane region" description="Helical" evidence="11">
    <location>
        <begin position="142"/>
        <end position="165"/>
    </location>
</feature>
<keyword evidence="7" id="KW-0564">Palmitate</keyword>
<reference evidence="14" key="1">
    <citation type="submission" date="2021-01" db="EMBL/GenBank/DDBJ databases">
        <authorList>
            <person name="Corre E."/>
            <person name="Pelletier E."/>
            <person name="Niang G."/>
            <person name="Scheremetjew M."/>
            <person name="Finn R."/>
            <person name="Kale V."/>
            <person name="Holt S."/>
            <person name="Cochrane G."/>
            <person name="Meng A."/>
            <person name="Brown T."/>
            <person name="Cohen L."/>
        </authorList>
    </citation>
    <scope>NUCLEOTIDE SEQUENCE</scope>
    <source>
        <strain evidence="14">CCMP1320</strain>
    </source>
</reference>
<accession>A0A7S3QVV4</accession>
<dbReference type="EMBL" id="HBIP01016514">
    <property type="protein sequence ID" value="CAE0494590.1"/>
    <property type="molecule type" value="Transcribed_RNA"/>
</dbReference>
<evidence type="ECO:0000256" key="3">
    <source>
        <dbReference type="ARBA" id="ARBA00022679"/>
    </source>
</evidence>
<gene>
    <name evidence="14" type="ORF">DTER00134_LOCUS9663</name>
</gene>
<evidence type="ECO:0000256" key="6">
    <source>
        <dbReference type="ARBA" id="ARBA00023136"/>
    </source>
</evidence>
<dbReference type="InterPro" id="IPR039859">
    <property type="entry name" value="PFA4/ZDH16/20/ERF2-like"/>
</dbReference>
<evidence type="ECO:0000256" key="9">
    <source>
        <dbReference type="ARBA" id="ARBA00023315"/>
    </source>
</evidence>
<comment type="catalytic activity">
    <reaction evidence="10 11">
        <text>L-cysteinyl-[protein] + hexadecanoyl-CoA = S-hexadecanoyl-L-cysteinyl-[protein] + CoA</text>
        <dbReference type="Rhea" id="RHEA:36683"/>
        <dbReference type="Rhea" id="RHEA-COMP:10131"/>
        <dbReference type="Rhea" id="RHEA-COMP:11032"/>
        <dbReference type="ChEBI" id="CHEBI:29950"/>
        <dbReference type="ChEBI" id="CHEBI:57287"/>
        <dbReference type="ChEBI" id="CHEBI:57379"/>
        <dbReference type="ChEBI" id="CHEBI:74151"/>
        <dbReference type="EC" id="2.3.1.225"/>
    </reaction>
</comment>
<dbReference type="Pfam" id="PF01529">
    <property type="entry name" value="DHHC"/>
    <property type="match status" value="1"/>
</dbReference>
<dbReference type="GO" id="GO:0005794">
    <property type="term" value="C:Golgi apparatus"/>
    <property type="evidence" value="ECO:0007669"/>
    <property type="project" value="TreeGrafter"/>
</dbReference>
<evidence type="ECO:0000313" key="14">
    <source>
        <dbReference type="EMBL" id="CAE0494590.1"/>
    </source>
</evidence>
<organism evidence="14">
    <name type="scientific">Dunaliella tertiolecta</name>
    <name type="common">Green alga</name>
    <dbReference type="NCBI Taxonomy" id="3047"/>
    <lineage>
        <taxon>Eukaryota</taxon>
        <taxon>Viridiplantae</taxon>
        <taxon>Chlorophyta</taxon>
        <taxon>core chlorophytes</taxon>
        <taxon>Chlorophyceae</taxon>
        <taxon>CS clade</taxon>
        <taxon>Chlamydomonadales</taxon>
        <taxon>Dunaliellaceae</taxon>
        <taxon>Dunaliella</taxon>
    </lineage>
</organism>
<dbReference type="PROSITE" id="PS50216">
    <property type="entry name" value="DHHC"/>
    <property type="match status" value="1"/>
</dbReference>
<evidence type="ECO:0000256" key="5">
    <source>
        <dbReference type="ARBA" id="ARBA00022989"/>
    </source>
</evidence>
<dbReference type="AlphaFoldDB" id="A0A7S3QVV4"/>
<dbReference type="GO" id="GO:0019706">
    <property type="term" value="F:protein-cysteine S-palmitoyltransferase activity"/>
    <property type="evidence" value="ECO:0007669"/>
    <property type="project" value="UniProtKB-EC"/>
</dbReference>
<dbReference type="EC" id="2.3.1.225" evidence="11"/>
<keyword evidence="4 11" id="KW-0812">Transmembrane</keyword>
<evidence type="ECO:0000259" key="13">
    <source>
        <dbReference type="Pfam" id="PF01529"/>
    </source>
</evidence>
<sequence length="567" mass="63197">MTPAQQRYAQLYQSWYERVQAYEQQIAVGDPSASFPDASQMWQAYYEAYPQAAALPHHGPTANGGAGLPGARAALPQAVAASGDPKLYYEPVPPSNWKPDGADDFLNLYRRAYCARADAAWPPIWACVAYLLSQYATGMPFWLLVVVLLLAFVGGMYVSSVHLAGLNVKSLQTSRTLCSFIATLEVIYLFAFWGWVLPSWHSCLTWQGILTAASIMALPPLHLASALTDPGYVQPPPQESAGTKLKGGPGEDPEDEEAVPLRRSVVTESDSLKHATRSTGNGYAALGMFSSAATNSQHEHQQQPRLSPHACLTCRLERPLRSKHCQFCNKCVRRFDHHCPAVMNCVGEGNHRQFTAYIFCMVLAQACSVATGLSYLLQLYHEEAMAPIWGHPVVEEARVVELAHAIGHASVHHRTLLLLIILQVPLVLAGAFLASRSLMCILCNLTTNEWYNRHRYVYLNHEAVGYCNRFDRGAAHNCIQFWVLPSEDTWHEFELGDREMIEKRTNMLSLWSPGIFLRAIDVFKARQKAWAQRREDERIVKALEKSGQPLQPAQRASLARHTSSNEA</sequence>
<keyword evidence="6 11" id="KW-0472">Membrane</keyword>